<evidence type="ECO:0000256" key="18">
    <source>
        <dbReference type="SAM" id="MobiDB-lite"/>
    </source>
</evidence>
<evidence type="ECO:0000256" key="5">
    <source>
        <dbReference type="ARBA" id="ARBA00005363"/>
    </source>
</evidence>
<keyword evidence="16" id="KW-1015">Disulfide bond</keyword>
<dbReference type="GO" id="GO:0006914">
    <property type="term" value="P:autophagy"/>
    <property type="evidence" value="ECO:0007669"/>
    <property type="project" value="UniProtKB-KW"/>
</dbReference>
<dbReference type="AlphaFoldDB" id="A0A165H6B3"/>
<comment type="subcellular location">
    <subcellularLocation>
        <location evidence="2">Cytoplasmic vesicle membrane</location>
        <topology evidence="2">Single-pass type I membrane protein</topology>
    </subcellularLocation>
    <subcellularLocation>
        <location evidence="4">Golgi apparatus membrane</location>
        <topology evidence="4">Single-pass type I membrane protein</topology>
    </subcellularLocation>
    <subcellularLocation>
        <location evidence="1">Mitochondrion membrane</location>
        <topology evidence="1">Single-pass membrane protein</topology>
    </subcellularLocation>
    <subcellularLocation>
        <location evidence="3">Preautophagosomal structure membrane</location>
        <topology evidence="3">Single-pass type I membrane protein</topology>
    </subcellularLocation>
</comment>
<dbReference type="SUPFAM" id="SSF50911">
    <property type="entry name" value="Mannose 6-phosphate receptor domain"/>
    <property type="match status" value="1"/>
</dbReference>
<dbReference type="Gene3D" id="2.70.130.10">
    <property type="entry name" value="Mannose-6-phosphate receptor binding domain"/>
    <property type="match status" value="1"/>
</dbReference>
<dbReference type="Proteomes" id="UP000076842">
    <property type="component" value="Unassembled WGS sequence"/>
</dbReference>
<keyword evidence="11 19" id="KW-1133">Transmembrane helix</keyword>
<evidence type="ECO:0000256" key="11">
    <source>
        <dbReference type="ARBA" id="ARBA00022989"/>
    </source>
</evidence>
<evidence type="ECO:0000256" key="3">
    <source>
        <dbReference type="ARBA" id="ARBA00004472"/>
    </source>
</evidence>
<sequence>MAEWDCIVSRDRLHWDFNHLELSTLSYTQHNPPSSSTTEIEIHLCKALPAKDGVAEVDQCPAGTRVCLRTTNQKENEADRITRVVPIAGDIATPSYTSSLNAEFTEPLVLTLHGPAYPPAPHDPSRPQSVSITFHCSDSDHSPTFTSYDTSKGVLYLEWSSKAGCAQKGAVEPPTDGGDSDNGGGGSRRGGSGVGWFFLTLFILIIAYFGLGAYYNYTQYGASGWDLLPHRDFWRDVPYLVRDITSHLCSAIRPGGSRGGYTSV</sequence>
<evidence type="ECO:0000259" key="20">
    <source>
        <dbReference type="PROSITE" id="PS51914"/>
    </source>
</evidence>
<evidence type="ECO:0000256" key="17">
    <source>
        <dbReference type="ARBA" id="ARBA00023329"/>
    </source>
</evidence>
<dbReference type="InterPro" id="IPR009011">
    <property type="entry name" value="Man6P_isomerase_rcpt-bd_dom_sf"/>
</dbReference>
<evidence type="ECO:0000256" key="1">
    <source>
        <dbReference type="ARBA" id="ARBA00004304"/>
    </source>
</evidence>
<dbReference type="PANTHER" id="PTHR15071">
    <property type="entry name" value="MANNOSE-6-PHOSPHATE RECEPTOR FAMILY MEMBER"/>
    <property type="match status" value="1"/>
</dbReference>
<evidence type="ECO:0000256" key="2">
    <source>
        <dbReference type="ARBA" id="ARBA00004358"/>
    </source>
</evidence>
<feature type="region of interest" description="Disordered" evidence="18">
    <location>
        <begin position="167"/>
        <end position="187"/>
    </location>
</feature>
<dbReference type="PANTHER" id="PTHR15071:SF13">
    <property type="entry name" value="AUTOPHAGY-RELATED PROTEIN 27"/>
    <property type="match status" value="1"/>
</dbReference>
<dbReference type="InterPro" id="IPR044865">
    <property type="entry name" value="MRH_dom"/>
</dbReference>
<keyword evidence="9" id="KW-0732">Signal</keyword>
<dbReference type="GO" id="GO:0030659">
    <property type="term" value="C:cytoplasmic vesicle membrane"/>
    <property type="evidence" value="ECO:0007669"/>
    <property type="project" value="UniProtKB-SubCell"/>
</dbReference>
<gene>
    <name evidence="21" type="ORF">CALCODRAFT_431824</name>
</gene>
<keyword evidence="7" id="KW-0813">Transport</keyword>
<dbReference type="GO" id="GO:0034045">
    <property type="term" value="C:phagophore assembly site membrane"/>
    <property type="evidence" value="ECO:0007669"/>
    <property type="project" value="UniProtKB-SubCell"/>
</dbReference>
<keyword evidence="22" id="KW-1185">Reference proteome</keyword>
<dbReference type="InParanoid" id="A0A165H6B3"/>
<evidence type="ECO:0000256" key="19">
    <source>
        <dbReference type="SAM" id="Phobius"/>
    </source>
</evidence>
<evidence type="ECO:0000313" key="22">
    <source>
        <dbReference type="Proteomes" id="UP000076842"/>
    </source>
</evidence>
<dbReference type="GO" id="GO:0031966">
    <property type="term" value="C:mitochondrial membrane"/>
    <property type="evidence" value="ECO:0007669"/>
    <property type="project" value="UniProtKB-SubCell"/>
</dbReference>
<feature type="domain" description="MRH" evidence="20">
    <location>
        <begin position="4"/>
        <end position="167"/>
    </location>
</feature>
<evidence type="ECO:0000256" key="10">
    <source>
        <dbReference type="ARBA" id="ARBA00022927"/>
    </source>
</evidence>
<keyword evidence="15 19" id="KW-0472">Membrane</keyword>
<reference evidence="21 22" key="1">
    <citation type="journal article" date="2016" name="Mol. Biol. Evol.">
        <title>Comparative Genomics of Early-Diverging Mushroom-Forming Fungi Provides Insights into the Origins of Lignocellulose Decay Capabilities.</title>
        <authorList>
            <person name="Nagy L.G."/>
            <person name="Riley R."/>
            <person name="Tritt A."/>
            <person name="Adam C."/>
            <person name="Daum C."/>
            <person name="Floudas D."/>
            <person name="Sun H."/>
            <person name="Yadav J.S."/>
            <person name="Pangilinan J."/>
            <person name="Larsson K.H."/>
            <person name="Matsuura K."/>
            <person name="Barry K."/>
            <person name="Labutti K."/>
            <person name="Kuo R."/>
            <person name="Ohm R.A."/>
            <person name="Bhattacharya S.S."/>
            <person name="Shirouzu T."/>
            <person name="Yoshinaga Y."/>
            <person name="Martin F.M."/>
            <person name="Grigoriev I.V."/>
            <person name="Hibbett D.S."/>
        </authorList>
    </citation>
    <scope>NUCLEOTIDE SEQUENCE [LARGE SCALE GENOMIC DNA]</scope>
    <source>
        <strain evidence="21 22">HHB12733</strain>
    </source>
</reference>
<evidence type="ECO:0000256" key="15">
    <source>
        <dbReference type="ARBA" id="ARBA00023136"/>
    </source>
</evidence>
<evidence type="ECO:0000256" key="9">
    <source>
        <dbReference type="ARBA" id="ARBA00022729"/>
    </source>
</evidence>
<organism evidence="21 22">
    <name type="scientific">Calocera cornea HHB12733</name>
    <dbReference type="NCBI Taxonomy" id="1353952"/>
    <lineage>
        <taxon>Eukaryota</taxon>
        <taxon>Fungi</taxon>
        <taxon>Dikarya</taxon>
        <taxon>Basidiomycota</taxon>
        <taxon>Agaricomycotina</taxon>
        <taxon>Dacrymycetes</taxon>
        <taxon>Dacrymycetales</taxon>
        <taxon>Dacrymycetaceae</taxon>
        <taxon>Calocera</taxon>
    </lineage>
</organism>
<dbReference type="OrthoDB" id="29460at2759"/>
<dbReference type="InterPro" id="IPR018939">
    <property type="entry name" value="Autophagy-rel_prot_27"/>
</dbReference>
<evidence type="ECO:0000313" key="21">
    <source>
        <dbReference type="EMBL" id="KZT58913.1"/>
    </source>
</evidence>
<keyword evidence="12" id="KW-0072">Autophagy</keyword>
<name>A0A165H6B3_9BASI</name>
<keyword evidence="8 19" id="KW-0812">Transmembrane</keyword>
<dbReference type="GO" id="GO:0000139">
    <property type="term" value="C:Golgi membrane"/>
    <property type="evidence" value="ECO:0007669"/>
    <property type="project" value="UniProtKB-SubCell"/>
</dbReference>
<feature type="transmembrane region" description="Helical" evidence="19">
    <location>
        <begin position="196"/>
        <end position="217"/>
    </location>
</feature>
<dbReference type="EMBL" id="KV423946">
    <property type="protein sequence ID" value="KZT58913.1"/>
    <property type="molecule type" value="Genomic_DNA"/>
</dbReference>
<evidence type="ECO:0000256" key="6">
    <source>
        <dbReference type="ARBA" id="ARBA00013776"/>
    </source>
</evidence>
<evidence type="ECO:0000256" key="14">
    <source>
        <dbReference type="ARBA" id="ARBA00023128"/>
    </source>
</evidence>
<dbReference type="STRING" id="1353952.A0A165H6B3"/>
<keyword evidence="10" id="KW-0653">Protein transport</keyword>
<keyword evidence="13" id="KW-0333">Golgi apparatus</keyword>
<dbReference type="PROSITE" id="PS51914">
    <property type="entry name" value="MRH"/>
    <property type="match status" value="1"/>
</dbReference>
<dbReference type="GO" id="GO:0015031">
    <property type="term" value="P:protein transport"/>
    <property type="evidence" value="ECO:0007669"/>
    <property type="project" value="UniProtKB-KW"/>
</dbReference>
<evidence type="ECO:0000256" key="7">
    <source>
        <dbReference type="ARBA" id="ARBA00022448"/>
    </source>
</evidence>
<protein>
    <recommendedName>
        <fullName evidence="6">Autophagy-related protein 27</fullName>
    </recommendedName>
</protein>
<evidence type="ECO:0000256" key="4">
    <source>
        <dbReference type="ARBA" id="ARBA00004614"/>
    </source>
</evidence>
<evidence type="ECO:0000256" key="12">
    <source>
        <dbReference type="ARBA" id="ARBA00023006"/>
    </source>
</evidence>
<keyword evidence="14" id="KW-0496">Mitochondrion</keyword>
<evidence type="ECO:0000256" key="8">
    <source>
        <dbReference type="ARBA" id="ARBA00022692"/>
    </source>
</evidence>
<accession>A0A165H6B3</accession>
<keyword evidence="17" id="KW-0968">Cytoplasmic vesicle</keyword>
<evidence type="ECO:0000256" key="16">
    <source>
        <dbReference type="ARBA" id="ARBA00023157"/>
    </source>
</evidence>
<comment type="similarity">
    <text evidence="5">Belongs to the ATG27 family.</text>
</comment>
<proteinExistence type="inferred from homology"/>
<evidence type="ECO:0000256" key="13">
    <source>
        <dbReference type="ARBA" id="ARBA00023034"/>
    </source>
</evidence>
<dbReference type="Pfam" id="PF09451">
    <property type="entry name" value="ATG27"/>
    <property type="match status" value="1"/>
</dbReference>